<dbReference type="InterPro" id="IPR013783">
    <property type="entry name" value="Ig-like_fold"/>
</dbReference>
<evidence type="ECO:0000256" key="2">
    <source>
        <dbReference type="ARBA" id="ARBA00002953"/>
    </source>
</evidence>
<dbReference type="GO" id="GO:0030245">
    <property type="term" value="P:cellulose catabolic process"/>
    <property type="evidence" value="ECO:0007669"/>
    <property type="project" value="UniProtKB-KW"/>
</dbReference>
<dbReference type="GO" id="GO:0043169">
    <property type="term" value="F:cation binding"/>
    <property type="evidence" value="ECO:0007669"/>
    <property type="project" value="InterPro"/>
</dbReference>
<keyword evidence="10 11" id="KW-0119">Carbohydrate metabolism</keyword>
<organism evidence="14 15">
    <name type="scientific">Faecalispora sporosphaeroides</name>
    <dbReference type="NCBI Taxonomy" id="1549"/>
    <lineage>
        <taxon>Bacteria</taxon>
        <taxon>Bacillati</taxon>
        <taxon>Bacillota</taxon>
        <taxon>Clostridia</taxon>
        <taxon>Eubacteriales</taxon>
        <taxon>Oscillospiraceae</taxon>
        <taxon>Faecalispora</taxon>
    </lineage>
</organism>
<dbReference type="EC" id="2.4.1.18" evidence="11"/>
<dbReference type="FunFam" id="2.60.40.1180:FF:000002">
    <property type="entry name" value="1,4-alpha-glucan branching enzyme GlgB"/>
    <property type="match status" value="1"/>
</dbReference>
<comment type="pathway">
    <text evidence="3 11">Glycan biosynthesis; glycogen biosynthesis.</text>
</comment>
<feature type="domain" description="Glycosyl hydrolase family 13 catalytic" evidence="13">
    <location>
        <begin position="153"/>
        <end position="499"/>
    </location>
</feature>
<dbReference type="Gene3D" id="3.20.20.80">
    <property type="entry name" value="Glycosidases"/>
    <property type="match status" value="1"/>
</dbReference>
<dbReference type="NCBIfam" id="NF003811">
    <property type="entry name" value="PRK05402.1"/>
    <property type="match status" value="1"/>
</dbReference>
<feature type="active site" description="Proton donor" evidence="11 12">
    <location>
        <position position="363"/>
    </location>
</feature>
<evidence type="ECO:0000256" key="8">
    <source>
        <dbReference type="ARBA" id="ARBA00023001"/>
    </source>
</evidence>
<evidence type="ECO:0000256" key="6">
    <source>
        <dbReference type="ARBA" id="ARBA00022676"/>
    </source>
</evidence>
<dbReference type="CDD" id="cd02855">
    <property type="entry name" value="E_set_GBE_prok_N"/>
    <property type="match status" value="1"/>
</dbReference>
<evidence type="ECO:0000313" key="14">
    <source>
        <dbReference type="EMBL" id="MBE6832380.1"/>
    </source>
</evidence>
<dbReference type="Pfam" id="PF02922">
    <property type="entry name" value="CBM_48"/>
    <property type="match status" value="1"/>
</dbReference>
<dbReference type="SUPFAM" id="SSF51011">
    <property type="entry name" value="Glycosyl hydrolase domain"/>
    <property type="match status" value="1"/>
</dbReference>
<dbReference type="NCBIfam" id="TIGR01515">
    <property type="entry name" value="branching_enzym"/>
    <property type="match status" value="1"/>
</dbReference>
<dbReference type="Pfam" id="PF00128">
    <property type="entry name" value="Alpha-amylase"/>
    <property type="match status" value="1"/>
</dbReference>
<dbReference type="SUPFAM" id="SSF81296">
    <property type="entry name" value="E set domains"/>
    <property type="match status" value="1"/>
</dbReference>
<dbReference type="PANTHER" id="PTHR43651:SF3">
    <property type="entry name" value="1,4-ALPHA-GLUCAN-BRANCHING ENZYME"/>
    <property type="match status" value="1"/>
</dbReference>
<keyword evidence="8" id="KW-0624">Polysaccharide degradation</keyword>
<evidence type="ECO:0000256" key="1">
    <source>
        <dbReference type="ARBA" id="ARBA00000826"/>
    </source>
</evidence>
<protein>
    <recommendedName>
        <fullName evidence="11">1,4-alpha-glucan branching enzyme GlgB</fullName>
        <ecNumber evidence="11">2.4.1.18</ecNumber>
    </recommendedName>
    <alternativeName>
        <fullName evidence="11">1,4-alpha-D-glucan:1,4-alpha-D-glucan 6-glucosyl-transferase</fullName>
    </alternativeName>
    <alternativeName>
        <fullName evidence="11">Alpha-(1-&gt;4)-glucan branching enzyme</fullName>
    </alternativeName>
    <alternativeName>
        <fullName evidence="11">Glycogen branching enzyme</fullName>
        <shortName evidence="11">BE</shortName>
    </alternativeName>
</protein>
<keyword evidence="5 11" id="KW-0321">Glycogen metabolism</keyword>
<dbReference type="SUPFAM" id="SSF51445">
    <property type="entry name" value="(Trans)glycosidases"/>
    <property type="match status" value="1"/>
</dbReference>
<dbReference type="GO" id="GO:0005829">
    <property type="term" value="C:cytosol"/>
    <property type="evidence" value="ECO:0007669"/>
    <property type="project" value="TreeGrafter"/>
</dbReference>
<dbReference type="GO" id="GO:0004553">
    <property type="term" value="F:hydrolase activity, hydrolyzing O-glycosyl compounds"/>
    <property type="evidence" value="ECO:0007669"/>
    <property type="project" value="InterPro"/>
</dbReference>
<evidence type="ECO:0000313" key="15">
    <source>
        <dbReference type="Proteomes" id="UP000754750"/>
    </source>
</evidence>
<evidence type="ECO:0000256" key="3">
    <source>
        <dbReference type="ARBA" id="ARBA00004964"/>
    </source>
</evidence>
<dbReference type="InterPro" id="IPR006048">
    <property type="entry name" value="A-amylase/branching_C"/>
</dbReference>
<dbReference type="GO" id="GO:0003844">
    <property type="term" value="F:1,4-alpha-glucan branching enzyme activity"/>
    <property type="evidence" value="ECO:0007669"/>
    <property type="project" value="UniProtKB-UniRule"/>
</dbReference>
<evidence type="ECO:0000256" key="11">
    <source>
        <dbReference type="HAMAP-Rule" id="MF_00685"/>
    </source>
</evidence>
<keyword evidence="6 11" id="KW-0328">Glycosyltransferase</keyword>
<sequence>MSSKTLGSGTPLYLFHQGTNCRAYEYMGMHETERDGSPCMVCRVWAPNALSVSVTGEFNGWDADEYPMEKISQGVWEGHLPFVLPEYMSYKFCIEQADGTKVFKSDPYAFHFEDGFGNASKYYSLDGFPWKDAAWKRRQAQKPHYNQPVNIYELHAGSWRKNPDGSTYSYRQLAEELLPYVKEMGYTHIELMPLTEYPFDGSWGYQVTGYFAPTSRYGTPKDFMYFVDQCHQSGIGVILDWVPAHFPKDENGLARFDGTPCYEYADPKKGEHRDWGTLVFDYGRSEVISFLISSAVFWLEQYHVDGIRVDAVASMLYLDYSRKAGEWIPNEKGGRENLEAVTFLQKLNEAVFEASPHVMMIAEESTAWPLVSRPTYCGGLGFNYKWNMGWMNDMLRYMSLDPIYRRYNHDNLTFSFMYAFSENFILPISHDEVVHGKCSLINKMPGDQDAKFAGVRAFMSYMMAHPGKKLIFMGTEFCQFVEWNNEKQLEWFLLEYPLHQQAQCFFKALNHFYLENPALWQIDFSWEGFSWISNDDYTQSVISFRRIDQAGKELIVVCNFQAVQRENYCIGVPWDGVYEEVFSSDQAEFGGAGITNGDAVSSHPIPMHGYEQSVSLTLPPMSVFYLKCKRRRPKKSGGRLQKQAKQPS</sequence>
<dbReference type="NCBIfam" id="NF008967">
    <property type="entry name" value="PRK12313.1"/>
    <property type="match status" value="1"/>
</dbReference>
<dbReference type="InterPro" id="IPR006047">
    <property type="entry name" value="GH13_cat_dom"/>
</dbReference>
<keyword evidence="8" id="KW-0136">Cellulose degradation</keyword>
<dbReference type="Proteomes" id="UP000754750">
    <property type="component" value="Unassembled WGS sequence"/>
</dbReference>
<dbReference type="InterPro" id="IPR014756">
    <property type="entry name" value="Ig_E-set"/>
</dbReference>
<evidence type="ECO:0000256" key="7">
    <source>
        <dbReference type="ARBA" id="ARBA00022679"/>
    </source>
</evidence>
<dbReference type="Pfam" id="PF02806">
    <property type="entry name" value="Alpha-amylase_C"/>
    <property type="match status" value="1"/>
</dbReference>
<name>A0A928Q3Z3_9FIRM</name>
<comment type="caution">
    <text evidence="14">The sequence shown here is derived from an EMBL/GenBank/DDBJ whole genome shotgun (WGS) entry which is preliminary data.</text>
</comment>
<proteinExistence type="inferred from homology"/>
<dbReference type="InterPro" id="IPR044143">
    <property type="entry name" value="GlgB_N_E_set_prok"/>
</dbReference>
<dbReference type="InterPro" id="IPR037439">
    <property type="entry name" value="Branching_enzy"/>
</dbReference>
<evidence type="ECO:0000256" key="5">
    <source>
        <dbReference type="ARBA" id="ARBA00022600"/>
    </source>
</evidence>
<comment type="catalytic activity">
    <reaction evidence="1 11">
        <text>Transfers a segment of a (1-&gt;4)-alpha-D-glucan chain to a primary hydroxy group in a similar glucan chain.</text>
        <dbReference type="EC" id="2.4.1.18"/>
    </reaction>
</comment>
<dbReference type="Gene3D" id="2.60.40.10">
    <property type="entry name" value="Immunoglobulins"/>
    <property type="match status" value="1"/>
</dbReference>
<dbReference type="PANTHER" id="PTHR43651">
    <property type="entry name" value="1,4-ALPHA-GLUCAN-BRANCHING ENZYME"/>
    <property type="match status" value="1"/>
</dbReference>
<dbReference type="AlphaFoldDB" id="A0A928Q3Z3"/>
<evidence type="ECO:0000256" key="12">
    <source>
        <dbReference type="PIRSR" id="PIRSR000463-1"/>
    </source>
</evidence>
<evidence type="ECO:0000256" key="10">
    <source>
        <dbReference type="ARBA" id="ARBA00023277"/>
    </source>
</evidence>
<dbReference type="InterPro" id="IPR013780">
    <property type="entry name" value="Glyco_hydro_b"/>
</dbReference>
<dbReference type="EMBL" id="SVNY01000001">
    <property type="protein sequence ID" value="MBE6832380.1"/>
    <property type="molecule type" value="Genomic_DNA"/>
</dbReference>
<dbReference type="InterPro" id="IPR017853">
    <property type="entry name" value="GH"/>
</dbReference>
<reference evidence="14" key="1">
    <citation type="submission" date="2019-04" db="EMBL/GenBank/DDBJ databases">
        <title>Evolution of Biomass-Degrading Anaerobic Consortia Revealed by Metagenomics.</title>
        <authorList>
            <person name="Peng X."/>
        </authorList>
    </citation>
    <scope>NUCLEOTIDE SEQUENCE</scope>
    <source>
        <strain evidence="14">SIG551</strain>
    </source>
</reference>
<evidence type="ECO:0000256" key="4">
    <source>
        <dbReference type="ARBA" id="ARBA00009000"/>
    </source>
</evidence>
<dbReference type="InterPro" id="IPR006407">
    <property type="entry name" value="GlgB"/>
</dbReference>
<comment type="similarity">
    <text evidence="4 11">Belongs to the glycosyl hydrolase 13 family. GlgB subfamily.</text>
</comment>
<dbReference type="Gene3D" id="2.60.40.1180">
    <property type="entry name" value="Golgi alpha-mannosidase II"/>
    <property type="match status" value="1"/>
</dbReference>
<feature type="active site" description="Nucleophile" evidence="11 12">
    <location>
        <position position="310"/>
    </location>
</feature>
<dbReference type="FunFam" id="3.20.20.80:FF:000003">
    <property type="entry name" value="1,4-alpha-glucan branching enzyme GlgB"/>
    <property type="match status" value="1"/>
</dbReference>
<gene>
    <name evidence="11 14" type="primary">glgB</name>
    <name evidence="14" type="ORF">E7512_02145</name>
</gene>
<dbReference type="InterPro" id="IPR004193">
    <property type="entry name" value="Glyco_hydro_13_N"/>
</dbReference>
<evidence type="ECO:0000256" key="9">
    <source>
        <dbReference type="ARBA" id="ARBA00023056"/>
    </source>
</evidence>
<dbReference type="CDD" id="cd11322">
    <property type="entry name" value="AmyAc_Glg_BE"/>
    <property type="match status" value="1"/>
</dbReference>
<accession>A0A928Q3Z3</accession>
<dbReference type="PIRSF" id="PIRSF000463">
    <property type="entry name" value="GlgB"/>
    <property type="match status" value="1"/>
</dbReference>
<dbReference type="GO" id="GO:0005978">
    <property type="term" value="P:glycogen biosynthetic process"/>
    <property type="evidence" value="ECO:0007669"/>
    <property type="project" value="UniProtKB-UniRule"/>
</dbReference>
<evidence type="ECO:0000259" key="13">
    <source>
        <dbReference type="SMART" id="SM00642"/>
    </source>
</evidence>
<keyword evidence="9 11" id="KW-0320">Glycogen biosynthesis</keyword>
<keyword evidence="7 11" id="KW-0808">Transferase</keyword>
<dbReference type="HAMAP" id="MF_00685">
    <property type="entry name" value="GlgB"/>
    <property type="match status" value="1"/>
</dbReference>
<dbReference type="RefSeq" id="WP_326839853.1">
    <property type="nucleotide sequence ID" value="NZ_SVNY01000001.1"/>
</dbReference>
<comment type="function">
    <text evidence="2 11">Catalyzes the formation of the alpha-1,6-glucosidic linkages in glycogen by scission of a 1,4-alpha-linked oligosaccharide from growing alpha-1,4-glucan chains and the subsequent attachment of the oligosaccharide to the alpha-1,6 position.</text>
</comment>
<comment type="subunit">
    <text evidence="11">Monomer.</text>
</comment>
<dbReference type="SMART" id="SM00642">
    <property type="entry name" value="Aamy"/>
    <property type="match status" value="1"/>
</dbReference>